<evidence type="ECO:0000256" key="3">
    <source>
        <dbReference type="ARBA" id="ARBA00023274"/>
    </source>
</evidence>
<evidence type="ECO:0000259" key="6">
    <source>
        <dbReference type="Pfam" id="PF16320"/>
    </source>
</evidence>
<protein>
    <recommendedName>
        <fullName evidence="4">Large ribosomal subunit protein bL12</fullName>
    </recommendedName>
</protein>
<dbReference type="PANTHER" id="PTHR45987">
    <property type="entry name" value="39S RIBOSOMAL PROTEIN L12"/>
    <property type="match status" value="1"/>
</dbReference>
<evidence type="ECO:0000259" key="5">
    <source>
        <dbReference type="Pfam" id="PF00542"/>
    </source>
</evidence>
<dbReference type="Pfam" id="PF00542">
    <property type="entry name" value="Ribosomal_L12"/>
    <property type="match status" value="1"/>
</dbReference>
<dbReference type="InterPro" id="IPR013823">
    <property type="entry name" value="Ribosomal_bL12_C"/>
</dbReference>
<evidence type="ECO:0000313" key="8">
    <source>
        <dbReference type="Proteomes" id="UP000672038"/>
    </source>
</evidence>
<name>A0A975FJ48_LOWBP</name>
<dbReference type="HAMAP" id="MF_00368">
    <property type="entry name" value="Ribosomal_bL12"/>
    <property type="match status" value="1"/>
</dbReference>
<dbReference type="GO" id="GO:0003735">
    <property type="term" value="F:structural constituent of ribosome"/>
    <property type="evidence" value="ECO:0007669"/>
    <property type="project" value="InterPro"/>
</dbReference>
<dbReference type="AlphaFoldDB" id="A0A975FJ48"/>
<reference evidence="7" key="1">
    <citation type="submission" date="2020-06" db="EMBL/GenBank/DDBJ databases">
        <title>Complete genome sequence of Candidatus Phytoplasma luffae NCHU2019.</title>
        <authorList>
            <person name="Cho S.-T."/>
            <person name="Tan C.-M."/>
            <person name="Li J.-R."/>
            <person name="Chien Y.-Y."/>
            <person name="Chiu Y.-C."/>
            <person name="Yang J.-Y."/>
            <person name="Kuo C.-H."/>
        </authorList>
    </citation>
    <scope>NUCLEOTIDE SEQUENCE</scope>
    <source>
        <strain evidence="7">NCHU2019</strain>
    </source>
</reference>
<feature type="domain" description="Large ribosomal subunit protein bL12 oligomerization" evidence="6">
    <location>
        <begin position="6"/>
        <end position="44"/>
    </location>
</feature>
<dbReference type="CDD" id="cd00387">
    <property type="entry name" value="Ribosomal_L7_L12"/>
    <property type="match status" value="1"/>
</dbReference>
<keyword evidence="2 4" id="KW-0689">Ribosomal protein</keyword>
<dbReference type="EMBL" id="CP054393">
    <property type="protein sequence ID" value="QTX02849.1"/>
    <property type="molecule type" value="Genomic_DNA"/>
</dbReference>
<accession>A0A975FJ48</accession>
<keyword evidence="3 4" id="KW-0687">Ribonucleoprotein</keyword>
<keyword evidence="8" id="KW-1185">Reference proteome</keyword>
<dbReference type="Gene3D" id="3.30.1390.10">
    <property type="match status" value="1"/>
</dbReference>
<evidence type="ECO:0000256" key="1">
    <source>
        <dbReference type="ARBA" id="ARBA00007197"/>
    </source>
</evidence>
<dbReference type="Gene3D" id="1.20.5.710">
    <property type="entry name" value="Single helix bin"/>
    <property type="match status" value="1"/>
</dbReference>
<dbReference type="SUPFAM" id="SSF48300">
    <property type="entry name" value="Ribosomal protein L7/12, oligomerisation (N-terminal) domain"/>
    <property type="match status" value="1"/>
</dbReference>
<gene>
    <name evidence="4 7" type="primary">rplL</name>
    <name evidence="7" type="ORF">LFWB_2790</name>
</gene>
<comment type="subunit">
    <text evidence="4">Homodimer. Part of the ribosomal stalk of the 50S ribosomal subunit. Forms a multimeric L10(L12)X complex, where L10 forms an elongated spine to which 2 to 4 L12 dimers bind in a sequential fashion. Binds GTP-bound translation factors.</text>
</comment>
<sequence>MSKLDKKTFVEALKNMTLLEIKELVDGIKEEFGIDISSAALAGNGGNNSQNDQAQAEKTKFTVVMKSFGEANSSKIPVIKKIHEIMGLGLKEAKNLADTPNSVLKEDIDKAEAESIKEQLEKLGAIVELK</sequence>
<dbReference type="Pfam" id="PF16320">
    <property type="entry name" value="Ribosomal_L12_N"/>
    <property type="match status" value="1"/>
</dbReference>
<dbReference type="InterPro" id="IPR014719">
    <property type="entry name" value="Ribosomal_bL12_C/ClpS-like"/>
</dbReference>
<dbReference type="KEGG" id="pluf:LFWB_2790"/>
<comment type="similarity">
    <text evidence="1 4">Belongs to the bacterial ribosomal protein bL12 family.</text>
</comment>
<evidence type="ECO:0000256" key="2">
    <source>
        <dbReference type="ARBA" id="ARBA00022980"/>
    </source>
</evidence>
<dbReference type="GO" id="GO:0006412">
    <property type="term" value="P:translation"/>
    <property type="evidence" value="ECO:0007669"/>
    <property type="project" value="UniProtKB-UniRule"/>
</dbReference>
<organism evidence="7 8">
    <name type="scientific">Loofah witches'-broom phytoplasma</name>
    <dbReference type="NCBI Taxonomy" id="35773"/>
    <lineage>
        <taxon>Bacteria</taxon>
        <taxon>Bacillati</taxon>
        <taxon>Mycoplasmatota</taxon>
        <taxon>Mollicutes</taxon>
        <taxon>Acholeplasmatales</taxon>
        <taxon>Acholeplasmataceae</taxon>
        <taxon>Candidatus Phytoplasma</taxon>
        <taxon>16SrVIII (Loofah witches'-broom group)</taxon>
    </lineage>
</organism>
<comment type="function">
    <text evidence="4">Forms part of the ribosomal stalk which helps the ribosome interact with GTP-bound translation factors. Is thus essential for accurate translation.</text>
</comment>
<evidence type="ECO:0000256" key="4">
    <source>
        <dbReference type="HAMAP-Rule" id="MF_00368"/>
    </source>
</evidence>
<feature type="domain" description="Large ribosomal subunit protein bL12 C-terminal" evidence="5">
    <location>
        <begin position="61"/>
        <end position="130"/>
    </location>
</feature>
<dbReference type="InterPro" id="IPR000206">
    <property type="entry name" value="Ribosomal_bL12"/>
</dbReference>
<dbReference type="InterPro" id="IPR036235">
    <property type="entry name" value="Ribosomal_bL12_oligo_N_sf"/>
</dbReference>
<dbReference type="GO" id="GO:0003729">
    <property type="term" value="F:mRNA binding"/>
    <property type="evidence" value="ECO:0007669"/>
    <property type="project" value="TreeGrafter"/>
</dbReference>
<evidence type="ECO:0000313" key="7">
    <source>
        <dbReference type="EMBL" id="QTX02849.1"/>
    </source>
</evidence>
<dbReference type="InterPro" id="IPR008932">
    <property type="entry name" value="Ribosomal_bL12_oligo"/>
</dbReference>
<dbReference type="Proteomes" id="UP000672038">
    <property type="component" value="Chromosome"/>
</dbReference>
<dbReference type="GO" id="GO:0022625">
    <property type="term" value="C:cytosolic large ribosomal subunit"/>
    <property type="evidence" value="ECO:0007669"/>
    <property type="project" value="TreeGrafter"/>
</dbReference>
<dbReference type="RefSeq" id="WP_210954889.1">
    <property type="nucleotide sequence ID" value="NZ_CP054393.1"/>
</dbReference>
<dbReference type="SUPFAM" id="SSF54736">
    <property type="entry name" value="ClpS-like"/>
    <property type="match status" value="1"/>
</dbReference>
<dbReference type="NCBIfam" id="TIGR00855">
    <property type="entry name" value="L12"/>
    <property type="match status" value="1"/>
</dbReference>
<dbReference type="PANTHER" id="PTHR45987:SF4">
    <property type="entry name" value="LARGE RIBOSOMAL SUBUNIT PROTEIN BL12M"/>
    <property type="match status" value="1"/>
</dbReference>
<proteinExistence type="inferred from homology"/>
<dbReference type="FunFam" id="3.30.1390.10:FF:000001">
    <property type="entry name" value="50S ribosomal protein L7/L12"/>
    <property type="match status" value="1"/>
</dbReference>